<feature type="transmembrane region" description="Helical" evidence="8">
    <location>
        <begin position="12"/>
        <end position="33"/>
    </location>
</feature>
<feature type="transmembrane region" description="Helical" evidence="8">
    <location>
        <begin position="408"/>
        <end position="438"/>
    </location>
</feature>
<dbReference type="InterPro" id="IPR000060">
    <property type="entry name" value="BCCT_transptr"/>
</dbReference>
<evidence type="ECO:0000313" key="10">
    <source>
        <dbReference type="Proteomes" id="UP000199017"/>
    </source>
</evidence>
<dbReference type="AlphaFoldDB" id="A0A1G8QQW7"/>
<feature type="transmembrane region" description="Helical" evidence="8">
    <location>
        <begin position="93"/>
        <end position="112"/>
    </location>
</feature>
<dbReference type="RefSeq" id="WP_091587968.1">
    <property type="nucleotide sequence ID" value="NZ_FNDU01000021.1"/>
</dbReference>
<accession>A0A1G8QQW7</accession>
<dbReference type="EMBL" id="FNDU01000021">
    <property type="protein sequence ID" value="SDJ07134.1"/>
    <property type="molecule type" value="Genomic_DNA"/>
</dbReference>
<dbReference type="Pfam" id="PF02028">
    <property type="entry name" value="BCCT"/>
    <property type="match status" value="1"/>
</dbReference>
<organism evidence="9 10">
    <name type="scientific">Alteribacillus bidgolensis</name>
    <dbReference type="NCBI Taxonomy" id="930129"/>
    <lineage>
        <taxon>Bacteria</taxon>
        <taxon>Bacillati</taxon>
        <taxon>Bacillota</taxon>
        <taxon>Bacilli</taxon>
        <taxon>Bacillales</taxon>
        <taxon>Bacillaceae</taxon>
        <taxon>Alteribacillus</taxon>
    </lineage>
</organism>
<keyword evidence="10" id="KW-1185">Reference proteome</keyword>
<feature type="transmembrane region" description="Helical" evidence="8">
    <location>
        <begin position="259"/>
        <end position="278"/>
    </location>
</feature>
<feature type="transmembrane region" description="Helical" evidence="8">
    <location>
        <begin position="186"/>
        <end position="205"/>
    </location>
</feature>
<feature type="transmembrane region" description="Helical" evidence="8">
    <location>
        <begin position="53"/>
        <end position="72"/>
    </location>
</feature>
<keyword evidence="4" id="KW-1003">Cell membrane</keyword>
<feature type="transmembrane region" description="Helical" evidence="8">
    <location>
        <begin position="476"/>
        <end position="494"/>
    </location>
</feature>
<dbReference type="PANTHER" id="PTHR30047">
    <property type="entry name" value="HIGH-AFFINITY CHOLINE TRANSPORT PROTEIN-RELATED"/>
    <property type="match status" value="1"/>
</dbReference>
<name>A0A1G8QQW7_9BACI</name>
<keyword evidence="5 8" id="KW-0812">Transmembrane</keyword>
<protein>
    <submittedName>
        <fullName evidence="9">Choline-glycine betaine transporter</fullName>
    </submittedName>
</protein>
<feature type="transmembrane region" description="Helical" evidence="8">
    <location>
        <begin position="320"/>
        <end position="338"/>
    </location>
</feature>
<dbReference type="GO" id="GO:0005886">
    <property type="term" value="C:plasma membrane"/>
    <property type="evidence" value="ECO:0007669"/>
    <property type="project" value="UniProtKB-SubCell"/>
</dbReference>
<dbReference type="GO" id="GO:0022857">
    <property type="term" value="F:transmembrane transporter activity"/>
    <property type="evidence" value="ECO:0007669"/>
    <property type="project" value="InterPro"/>
</dbReference>
<evidence type="ECO:0000256" key="5">
    <source>
        <dbReference type="ARBA" id="ARBA00022692"/>
    </source>
</evidence>
<dbReference type="Proteomes" id="UP000199017">
    <property type="component" value="Unassembled WGS sequence"/>
</dbReference>
<feature type="transmembrane region" description="Helical" evidence="8">
    <location>
        <begin position="231"/>
        <end position="252"/>
    </location>
</feature>
<comment type="similarity">
    <text evidence="2">Belongs to the BCCT transporter (TC 2.A.15) family.</text>
</comment>
<evidence type="ECO:0000256" key="1">
    <source>
        <dbReference type="ARBA" id="ARBA00004651"/>
    </source>
</evidence>
<evidence type="ECO:0000256" key="4">
    <source>
        <dbReference type="ARBA" id="ARBA00022475"/>
    </source>
</evidence>
<dbReference type="OrthoDB" id="9775735at2"/>
<feature type="transmembrane region" description="Helical" evidence="8">
    <location>
        <begin position="350"/>
        <end position="373"/>
    </location>
</feature>
<evidence type="ECO:0000256" key="2">
    <source>
        <dbReference type="ARBA" id="ARBA00005658"/>
    </source>
</evidence>
<gene>
    <name evidence="9" type="ORF">SAMN05216352_12143</name>
</gene>
<comment type="subcellular location">
    <subcellularLocation>
        <location evidence="1">Cell membrane</location>
        <topology evidence="1">Multi-pass membrane protein</topology>
    </subcellularLocation>
</comment>
<keyword evidence="3" id="KW-0813">Transport</keyword>
<reference evidence="9 10" key="1">
    <citation type="submission" date="2016-10" db="EMBL/GenBank/DDBJ databases">
        <authorList>
            <person name="de Groot N.N."/>
        </authorList>
    </citation>
    <scope>NUCLEOTIDE SEQUENCE [LARGE SCALE GENOMIC DNA]</scope>
    <source>
        <strain evidence="10">P4B,CCM 7963,CECT 7998,DSM 25260,IBRC-M 10614,KCTC 13821</strain>
    </source>
</reference>
<feature type="transmembrane region" description="Helical" evidence="8">
    <location>
        <begin position="148"/>
        <end position="166"/>
    </location>
</feature>
<evidence type="ECO:0000256" key="6">
    <source>
        <dbReference type="ARBA" id="ARBA00022989"/>
    </source>
</evidence>
<evidence type="ECO:0000256" key="8">
    <source>
        <dbReference type="SAM" id="Phobius"/>
    </source>
</evidence>
<evidence type="ECO:0000256" key="7">
    <source>
        <dbReference type="ARBA" id="ARBA00023136"/>
    </source>
</evidence>
<sequence length="528" mass="58501">MRKNEKTYSLYKAVFIPAIIILTVEMLFGMFFTEKFGTVLTNTIYWVGDNFGWWINILSVLAIIFAICFVIFKYGDVRIGGADAKPEYTTWQWISITTCGGIGVGLLFWAMGEPIYHFMTPPVAPGVEAGSREAAIFAVSQTMFNWSFVQYAMYSFCGLAFALLTYNSNKSLSFGSLVEHSFNRKISWLTTVVQIFAVFALASGVSNSMGAGLLQIGAGIESVFNIEQGNMVWLLIAVFVGAFFIISSVTGISKGLTKISSITMILLFFLLGYVLIFGDARFISKISTEAFGTIMDNFWSKITYNNTMVPQDQWPNEWTITYWNAFIIFAPVIGMFLARLGKGRTVRQFLLFNILVPSTFCIIWIGVFAGLIMKAQSSGLIDVWAAVQELGMQTTIYQVLGNMPGGTFIQIVFLVTVIFSFVTLADPMSSVLATLCVHDQQIDDEPPTKIKILMGSIVTTVSYLLVASGGSDSVKGLLNLGGLLMTIPMLWLFLENFRIGGNLLQKKNYLGRLPNESATLSKKMKKVK</sequence>
<keyword evidence="6 8" id="KW-1133">Transmembrane helix</keyword>
<dbReference type="STRING" id="930129.SAMN05216352_12143"/>
<keyword evidence="7 8" id="KW-0472">Membrane</keyword>
<evidence type="ECO:0000256" key="3">
    <source>
        <dbReference type="ARBA" id="ARBA00022448"/>
    </source>
</evidence>
<feature type="transmembrane region" description="Helical" evidence="8">
    <location>
        <begin position="450"/>
        <end position="470"/>
    </location>
</feature>
<evidence type="ECO:0000313" key="9">
    <source>
        <dbReference type="EMBL" id="SDJ07134.1"/>
    </source>
</evidence>
<proteinExistence type="inferred from homology"/>
<dbReference type="PANTHER" id="PTHR30047:SF7">
    <property type="entry name" value="HIGH-AFFINITY CHOLINE TRANSPORT PROTEIN"/>
    <property type="match status" value="1"/>
</dbReference>